<gene>
    <name evidence="12" type="ORF">GDO81_029525</name>
</gene>
<dbReference type="PANTHER" id="PTHR24034">
    <property type="entry name" value="EGF-LIKE DOMAIN-CONTAINING PROTEIN"/>
    <property type="match status" value="1"/>
</dbReference>
<evidence type="ECO:0000259" key="11">
    <source>
        <dbReference type="PROSITE" id="PS50026"/>
    </source>
</evidence>
<keyword evidence="3" id="KW-0272">Extracellular matrix</keyword>
<dbReference type="InterPro" id="IPR050751">
    <property type="entry name" value="ECM_structural_protein"/>
</dbReference>
<dbReference type="Pfam" id="PF12662">
    <property type="entry name" value="cEGF"/>
    <property type="match status" value="1"/>
</dbReference>
<dbReference type="SUPFAM" id="SSF57184">
    <property type="entry name" value="Growth factor receptor domain"/>
    <property type="match status" value="2"/>
</dbReference>
<keyword evidence="7" id="KW-0106">Calcium</keyword>
<dbReference type="PROSITE" id="PS00010">
    <property type="entry name" value="ASX_HYDROXYL"/>
    <property type="match status" value="3"/>
</dbReference>
<evidence type="ECO:0000313" key="12">
    <source>
        <dbReference type="EMBL" id="KAG8535067.1"/>
    </source>
</evidence>
<comment type="subcellular location">
    <subcellularLocation>
        <location evidence="1">Secreted</location>
        <location evidence="1">Extracellular space</location>
        <location evidence="1">Extracellular matrix</location>
    </subcellularLocation>
</comment>
<dbReference type="InterPro" id="IPR018097">
    <property type="entry name" value="EGF_Ca-bd_CS"/>
</dbReference>
<keyword evidence="6" id="KW-0677">Repeat</keyword>
<dbReference type="Pfam" id="PF07645">
    <property type="entry name" value="EGF_CA"/>
    <property type="match status" value="2"/>
</dbReference>
<evidence type="ECO:0000256" key="8">
    <source>
        <dbReference type="ARBA" id="ARBA00023157"/>
    </source>
</evidence>
<evidence type="ECO:0000256" key="7">
    <source>
        <dbReference type="ARBA" id="ARBA00022837"/>
    </source>
</evidence>
<feature type="domain" description="EGF-like" evidence="11">
    <location>
        <begin position="44"/>
        <end position="84"/>
    </location>
</feature>
<comment type="caution">
    <text evidence="10">Lacks conserved residue(s) required for the propagation of feature annotation.</text>
</comment>
<dbReference type="CDD" id="cd00054">
    <property type="entry name" value="EGF_CA"/>
    <property type="match status" value="3"/>
</dbReference>
<dbReference type="AlphaFoldDB" id="A0AAV6YIQ0"/>
<evidence type="ECO:0000256" key="3">
    <source>
        <dbReference type="ARBA" id="ARBA00022530"/>
    </source>
</evidence>
<evidence type="ECO:0000256" key="10">
    <source>
        <dbReference type="PROSITE-ProRule" id="PRU00076"/>
    </source>
</evidence>
<feature type="non-terminal residue" evidence="12">
    <location>
        <position position="1"/>
    </location>
</feature>
<evidence type="ECO:0000256" key="9">
    <source>
        <dbReference type="ARBA" id="ARBA00023180"/>
    </source>
</evidence>
<dbReference type="Proteomes" id="UP000824782">
    <property type="component" value="Unassembled WGS sequence"/>
</dbReference>
<dbReference type="InterPro" id="IPR009030">
    <property type="entry name" value="Growth_fac_rcpt_cys_sf"/>
</dbReference>
<keyword evidence="13" id="KW-1185">Reference proteome</keyword>
<dbReference type="InterPro" id="IPR026823">
    <property type="entry name" value="cEGF"/>
</dbReference>
<dbReference type="FunFam" id="2.10.25.10:FF:000210">
    <property type="entry name" value="Hemicentin 1"/>
    <property type="match status" value="1"/>
</dbReference>
<dbReference type="Gene3D" id="2.10.25.10">
    <property type="entry name" value="Laminin"/>
    <property type="match status" value="4"/>
</dbReference>
<evidence type="ECO:0000256" key="5">
    <source>
        <dbReference type="ARBA" id="ARBA00022729"/>
    </source>
</evidence>
<dbReference type="PROSITE" id="PS50026">
    <property type="entry name" value="EGF_3"/>
    <property type="match status" value="3"/>
</dbReference>
<dbReference type="PROSITE" id="PS01187">
    <property type="entry name" value="EGF_CA"/>
    <property type="match status" value="1"/>
</dbReference>
<dbReference type="FunFam" id="2.10.25.10:FF:000010">
    <property type="entry name" value="Pro-epidermal growth factor"/>
    <property type="match status" value="1"/>
</dbReference>
<protein>
    <recommendedName>
        <fullName evidence="11">EGF-like domain-containing protein</fullName>
    </recommendedName>
</protein>
<dbReference type="PANTHER" id="PTHR24034:SF200">
    <property type="entry name" value="EGF-LIKE AND EMI DOMAIN-CONTAINING PROTEIN 1"/>
    <property type="match status" value="1"/>
</dbReference>
<organism evidence="12 13">
    <name type="scientific">Engystomops pustulosus</name>
    <name type="common">Tungara frog</name>
    <name type="synonym">Physalaemus pustulosus</name>
    <dbReference type="NCBI Taxonomy" id="76066"/>
    <lineage>
        <taxon>Eukaryota</taxon>
        <taxon>Metazoa</taxon>
        <taxon>Chordata</taxon>
        <taxon>Craniata</taxon>
        <taxon>Vertebrata</taxon>
        <taxon>Euteleostomi</taxon>
        <taxon>Amphibia</taxon>
        <taxon>Batrachia</taxon>
        <taxon>Anura</taxon>
        <taxon>Neobatrachia</taxon>
        <taxon>Hyloidea</taxon>
        <taxon>Leptodactylidae</taxon>
        <taxon>Leiuperinae</taxon>
        <taxon>Engystomops</taxon>
    </lineage>
</organism>
<name>A0AAV6YIQ0_ENGPU</name>
<dbReference type="InterPro" id="IPR049883">
    <property type="entry name" value="NOTCH1_EGF-like"/>
</dbReference>
<keyword evidence="4 10" id="KW-0245">EGF-like domain</keyword>
<dbReference type="InterPro" id="IPR000152">
    <property type="entry name" value="EGF-type_Asp/Asn_hydroxyl_site"/>
</dbReference>
<keyword evidence="8 10" id="KW-1015">Disulfide bond</keyword>
<evidence type="ECO:0000256" key="6">
    <source>
        <dbReference type="ARBA" id="ARBA00022737"/>
    </source>
</evidence>
<keyword evidence="2" id="KW-0964">Secreted</keyword>
<dbReference type="FunFam" id="2.10.25.10:FF:000352">
    <property type="entry name" value="Hemicentin 1"/>
    <property type="match status" value="1"/>
</dbReference>
<reference evidence="12" key="1">
    <citation type="thesis" date="2020" institute="ProQuest LLC" country="789 East Eisenhower Parkway, Ann Arbor, MI, USA">
        <title>Comparative Genomics and Chromosome Evolution.</title>
        <authorList>
            <person name="Mudd A.B."/>
        </authorList>
    </citation>
    <scope>NUCLEOTIDE SEQUENCE</scope>
    <source>
        <strain evidence="12">237g6f4</strain>
        <tissue evidence="12">Blood</tissue>
    </source>
</reference>
<evidence type="ECO:0000256" key="4">
    <source>
        <dbReference type="ARBA" id="ARBA00022536"/>
    </source>
</evidence>
<dbReference type="SMART" id="SM00179">
    <property type="entry name" value="EGF_CA"/>
    <property type="match status" value="4"/>
</dbReference>
<feature type="domain" description="EGF-like" evidence="11">
    <location>
        <begin position="150"/>
        <end position="189"/>
    </location>
</feature>
<comment type="caution">
    <text evidence="12">The sequence shown here is derived from an EMBL/GenBank/DDBJ whole genome shotgun (WGS) entry which is preliminary data.</text>
</comment>
<dbReference type="EMBL" id="WNYA01079976">
    <property type="protein sequence ID" value="KAG8535067.1"/>
    <property type="molecule type" value="Genomic_DNA"/>
</dbReference>
<feature type="domain" description="EGF-like" evidence="11">
    <location>
        <begin position="1"/>
        <end position="36"/>
    </location>
</feature>
<feature type="disulfide bond" evidence="10">
    <location>
        <begin position="154"/>
        <end position="164"/>
    </location>
</feature>
<accession>A0AAV6YIQ0</accession>
<proteinExistence type="predicted"/>
<dbReference type="GO" id="GO:0005509">
    <property type="term" value="F:calcium ion binding"/>
    <property type="evidence" value="ECO:0007669"/>
    <property type="project" value="InterPro"/>
</dbReference>
<evidence type="ECO:0000256" key="1">
    <source>
        <dbReference type="ARBA" id="ARBA00004498"/>
    </source>
</evidence>
<evidence type="ECO:0000313" key="13">
    <source>
        <dbReference type="Proteomes" id="UP000824782"/>
    </source>
</evidence>
<dbReference type="PROSITE" id="PS01186">
    <property type="entry name" value="EGF_2"/>
    <property type="match status" value="1"/>
</dbReference>
<evidence type="ECO:0000256" key="2">
    <source>
        <dbReference type="ARBA" id="ARBA00022525"/>
    </source>
</evidence>
<sequence length="232" mass="25595">DVDECRDGSHMCRYNQICENTAGGYRCSCPRGYRTQGVGRPCLDINECQQVPRPCAYQCQNLAGSYKCLCPPGKQLLADGRSCAGLERLNNSSIIGTAGAQYERPVTSGRLHGNNVYTWLSYSQNGNLIGQSSPGRCPPGYIRRNEACTDIDECHQRNPCQHECRNTEGSYQCLCPSGYRLLPNNRNCQDIDECTEQRISCGANQMCFNTRGGHQCLDTPCPVSYTRGPSPG</sequence>
<keyword evidence="5" id="KW-0732">Signal</keyword>
<dbReference type="SMART" id="SM00181">
    <property type="entry name" value="EGF"/>
    <property type="match status" value="3"/>
</dbReference>
<dbReference type="InterPro" id="IPR001881">
    <property type="entry name" value="EGF-like_Ca-bd_dom"/>
</dbReference>
<dbReference type="InterPro" id="IPR000742">
    <property type="entry name" value="EGF"/>
</dbReference>
<dbReference type="FunFam" id="2.10.25.10:FF:000008">
    <property type="entry name" value="Signal peptide, CUB domain, EGF-like 2"/>
    <property type="match status" value="1"/>
</dbReference>
<keyword evidence="9" id="KW-0325">Glycoprotein</keyword>